<feature type="transmembrane region" description="Helical" evidence="1">
    <location>
        <begin position="64"/>
        <end position="81"/>
    </location>
</feature>
<evidence type="ECO:0000256" key="1">
    <source>
        <dbReference type="SAM" id="Phobius"/>
    </source>
</evidence>
<dbReference type="Proteomes" id="UP000190162">
    <property type="component" value="Unassembled WGS sequence"/>
</dbReference>
<dbReference type="AlphaFoldDB" id="A0A1T4UYE8"/>
<name>A0A1T4UYE8_9GAMM</name>
<dbReference type="Gene3D" id="1.20.1740.10">
    <property type="entry name" value="Amino acid/polyamine transporter I"/>
    <property type="match status" value="1"/>
</dbReference>
<keyword evidence="3" id="KW-1185">Reference proteome</keyword>
<keyword evidence="1" id="KW-1133">Transmembrane helix</keyword>
<evidence type="ECO:0000313" key="2">
    <source>
        <dbReference type="EMBL" id="SKA57656.1"/>
    </source>
</evidence>
<gene>
    <name evidence="2" type="ORF">SAMN02745132_02800</name>
</gene>
<dbReference type="EMBL" id="FUXU01000036">
    <property type="protein sequence ID" value="SKA57656.1"/>
    <property type="molecule type" value="Genomic_DNA"/>
</dbReference>
<organism evidence="2 3">
    <name type="scientific">Enterovibrio nigricans DSM 22720</name>
    <dbReference type="NCBI Taxonomy" id="1121868"/>
    <lineage>
        <taxon>Bacteria</taxon>
        <taxon>Pseudomonadati</taxon>
        <taxon>Pseudomonadota</taxon>
        <taxon>Gammaproteobacteria</taxon>
        <taxon>Vibrionales</taxon>
        <taxon>Vibrionaceae</taxon>
        <taxon>Enterovibrio</taxon>
    </lineage>
</organism>
<keyword evidence="1" id="KW-0472">Membrane</keyword>
<evidence type="ECO:0000313" key="3">
    <source>
        <dbReference type="Proteomes" id="UP000190162"/>
    </source>
</evidence>
<proteinExistence type="predicted"/>
<accession>A0A1T4UYE8</accession>
<reference evidence="3" key="1">
    <citation type="submission" date="2017-02" db="EMBL/GenBank/DDBJ databases">
        <authorList>
            <person name="Varghese N."/>
            <person name="Submissions S."/>
        </authorList>
    </citation>
    <scope>NUCLEOTIDE SEQUENCE [LARGE SCALE GENOMIC DNA]</scope>
    <source>
        <strain evidence="3">DSM 22720</strain>
    </source>
</reference>
<keyword evidence="1" id="KW-0812">Transmembrane</keyword>
<feature type="transmembrane region" description="Helical" evidence="1">
    <location>
        <begin position="87"/>
        <end position="107"/>
    </location>
</feature>
<protein>
    <submittedName>
        <fullName evidence="2">Putrescine:ornithine antiporter</fullName>
    </submittedName>
</protein>
<sequence length="120" mass="12893">MGMLIMLVAELALAVMTISPNLVNQFNALLNLAVFVNMVPYILSMTGLEVMLRKNKVSPAQYKLGATVGTLGVIYSIYSVYACGAEAVFGGTILTLFGYIFYGFIAARDVNPESDVKAKA</sequence>
<feature type="transmembrane region" description="Helical" evidence="1">
    <location>
        <begin position="30"/>
        <end position="52"/>
    </location>
</feature>